<keyword evidence="1" id="KW-0472">Membrane</keyword>
<sequence length="87" mass="10187">MKQSEKGNLKWYLLLFLAVILFLTAMATNQMILNLVVILLAIYIYKYGNPVLFKEYDEKRKKKIEESMVVREAAKEALNSGNLFRKK</sequence>
<comment type="caution">
    <text evidence="2">The sequence shown here is derived from an EMBL/GenBank/DDBJ whole genome shotgun (WGS) entry which is preliminary data.</text>
</comment>
<dbReference type="Proteomes" id="UP000326078">
    <property type="component" value="Unassembled WGS sequence"/>
</dbReference>
<keyword evidence="1" id="KW-1133">Transmembrane helix</keyword>
<proteinExistence type="predicted"/>
<gene>
    <name evidence="2" type="ORF">F6X95_09955</name>
</gene>
<reference evidence="2 3" key="1">
    <citation type="submission" date="2019-09" db="EMBL/GenBank/DDBJ databases">
        <title>Vancomyinc resistant enterococci isolated from farm animals in Switzerland.</title>
        <authorList>
            <person name="Stevens M.J.A."/>
            <person name="Stephan R."/>
            <person name="Morach M."/>
            <person name="Nuesch-Inderbinen M."/>
        </authorList>
    </citation>
    <scope>NUCLEOTIDE SEQUENCE [LARGE SCALE GENOMIC DNA]</scope>
    <source>
        <strain evidence="2 3">GH27</strain>
    </source>
</reference>
<dbReference type="RefSeq" id="WP_104661129.1">
    <property type="nucleotide sequence ID" value="NZ_CP042597.1"/>
</dbReference>
<feature type="transmembrane region" description="Helical" evidence="1">
    <location>
        <begin position="12"/>
        <end position="45"/>
    </location>
</feature>
<accession>A0A5N0YQ27</accession>
<dbReference type="AlphaFoldDB" id="A0A5N0YQ27"/>
<keyword evidence="1" id="KW-0812">Transmembrane</keyword>
<name>A0A5N0YQ27_9ENTE</name>
<evidence type="ECO:0000313" key="2">
    <source>
        <dbReference type="EMBL" id="KAA9204967.1"/>
    </source>
</evidence>
<protein>
    <submittedName>
        <fullName evidence="2">Uncharacterized protein</fullName>
    </submittedName>
</protein>
<evidence type="ECO:0000313" key="3">
    <source>
        <dbReference type="Proteomes" id="UP000326078"/>
    </source>
</evidence>
<organism evidence="2 3">
    <name type="scientific">Enterococcus durans</name>
    <dbReference type="NCBI Taxonomy" id="53345"/>
    <lineage>
        <taxon>Bacteria</taxon>
        <taxon>Bacillati</taxon>
        <taxon>Bacillota</taxon>
        <taxon>Bacilli</taxon>
        <taxon>Lactobacillales</taxon>
        <taxon>Enterococcaceae</taxon>
        <taxon>Enterococcus</taxon>
    </lineage>
</organism>
<dbReference type="EMBL" id="VYUT01000013">
    <property type="protein sequence ID" value="KAA9204967.1"/>
    <property type="molecule type" value="Genomic_DNA"/>
</dbReference>
<evidence type="ECO:0000256" key="1">
    <source>
        <dbReference type="SAM" id="Phobius"/>
    </source>
</evidence>